<dbReference type="Proteomes" id="UP000321822">
    <property type="component" value="Unassembled WGS sequence"/>
</dbReference>
<dbReference type="InterPro" id="IPR036249">
    <property type="entry name" value="Thioredoxin-like_sf"/>
</dbReference>
<dbReference type="CDD" id="cd02966">
    <property type="entry name" value="TlpA_like_family"/>
    <property type="match status" value="1"/>
</dbReference>
<dbReference type="Gene3D" id="3.40.30.10">
    <property type="entry name" value="Glutaredoxin"/>
    <property type="match status" value="1"/>
</dbReference>
<accession>A0A5C6QSU8</accession>
<dbReference type="PROSITE" id="PS51257">
    <property type="entry name" value="PROKAR_LIPOPROTEIN"/>
    <property type="match status" value="1"/>
</dbReference>
<dbReference type="InterPro" id="IPR013740">
    <property type="entry name" value="Redoxin"/>
</dbReference>
<comment type="caution">
    <text evidence="3">The sequence shown here is derived from an EMBL/GenBank/DDBJ whole genome shotgun (WGS) entry which is preliminary data.</text>
</comment>
<feature type="chain" id="PRO_5022788649" evidence="1">
    <location>
        <begin position="28"/>
        <end position="174"/>
    </location>
</feature>
<dbReference type="OrthoDB" id="6398367at2"/>
<evidence type="ECO:0000259" key="2">
    <source>
        <dbReference type="Pfam" id="PF08534"/>
    </source>
</evidence>
<dbReference type="AlphaFoldDB" id="A0A5C6QSU8"/>
<sequence>MVKTTESKLKRLFFIVSLTIVLSACQAMPLNQSQAIVHDEYVNSGDLLPIETITTIDGEELDLQQLGKRKLVILFATWCHDSNRLLKALNSSPLLEMEDIEVIAIAREEDIETVTAWRDKRGIKVALAVDNDRSIYRRFASGGIPRLITIGENNKIIKMNLAEGEQQLAKIVWK</sequence>
<dbReference type="Pfam" id="PF08534">
    <property type="entry name" value="Redoxin"/>
    <property type="match status" value="1"/>
</dbReference>
<protein>
    <submittedName>
        <fullName evidence="3">TlpA family protein disulfide reductase</fullName>
    </submittedName>
</protein>
<dbReference type="PANTHER" id="PTHR42852:SF13">
    <property type="entry name" value="PROTEIN DIPZ"/>
    <property type="match status" value="1"/>
</dbReference>
<evidence type="ECO:0000256" key="1">
    <source>
        <dbReference type="SAM" id="SignalP"/>
    </source>
</evidence>
<keyword evidence="1" id="KW-0732">Signal</keyword>
<proteinExistence type="predicted"/>
<dbReference type="GO" id="GO:0016491">
    <property type="term" value="F:oxidoreductase activity"/>
    <property type="evidence" value="ECO:0007669"/>
    <property type="project" value="InterPro"/>
</dbReference>
<dbReference type="PANTHER" id="PTHR42852">
    <property type="entry name" value="THIOL:DISULFIDE INTERCHANGE PROTEIN DSBE"/>
    <property type="match status" value="1"/>
</dbReference>
<dbReference type="EMBL" id="VOLT01000001">
    <property type="protein sequence ID" value="TWX71877.1"/>
    <property type="molecule type" value="Genomic_DNA"/>
</dbReference>
<dbReference type="SUPFAM" id="SSF52833">
    <property type="entry name" value="Thioredoxin-like"/>
    <property type="match status" value="1"/>
</dbReference>
<keyword evidence="4" id="KW-1185">Reference proteome</keyword>
<dbReference type="RefSeq" id="WP_146782386.1">
    <property type="nucleotide sequence ID" value="NZ_VOLT01000001.1"/>
</dbReference>
<evidence type="ECO:0000313" key="3">
    <source>
        <dbReference type="EMBL" id="TWX71877.1"/>
    </source>
</evidence>
<evidence type="ECO:0000313" key="4">
    <source>
        <dbReference type="Proteomes" id="UP000321822"/>
    </source>
</evidence>
<dbReference type="InterPro" id="IPR050553">
    <property type="entry name" value="Thioredoxin_ResA/DsbE_sf"/>
</dbReference>
<reference evidence="3 4" key="1">
    <citation type="submission" date="2019-07" db="EMBL/GenBank/DDBJ databases">
        <title>Genomes of sea-ice associated Colwellia species.</title>
        <authorList>
            <person name="Bowman J.P."/>
        </authorList>
    </citation>
    <scope>NUCLEOTIDE SEQUENCE [LARGE SCALE GENOMIC DNA]</scope>
    <source>
        <strain evidence="3 4">ACAM 459</strain>
    </source>
</reference>
<organism evidence="3 4">
    <name type="scientific">Colwellia demingiae</name>
    <dbReference type="NCBI Taxonomy" id="89401"/>
    <lineage>
        <taxon>Bacteria</taxon>
        <taxon>Pseudomonadati</taxon>
        <taxon>Pseudomonadota</taxon>
        <taxon>Gammaproteobacteria</taxon>
        <taxon>Alteromonadales</taxon>
        <taxon>Colwelliaceae</taxon>
        <taxon>Colwellia</taxon>
    </lineage>
</organism>
<gene>
    <name evidence="3" type="ORF">ESZ36_01195</name>
</gene>
<name>A0A5C6QSU8_9GAMM</name>
<feature type="domain" description="Redoxin" evidence="2">
    <location>
        <begin position="45"/>
        <end position="165"/>
    </location>
</feature>
<feature type="signal peptide" evidence="1">
    <location>
        <begin position="1"/>
        <end position="27"/>
    </location>
</feature>